<gene>
    <name evidence="1" type="ORF">CE91St55_11060</name>
</gene>
<reference evidence="1" key="1">
    <citation type="submission" date="2022-01" db="EMBL/GenBank/DDBJ databases">
        <title>Novel bile acid biosynthetic pathways are enriched in the microbiome of centenarians.</title>
        <authorList>
            <person name="Sato Y."/>
            <person name="Atarashi K."/>
            <person name="Plichta R.D."/>
            <person name="Arai Y."/>
            <person name="Sasajima S."/>
            <person name="Kearney M.S."/>
            <person name="Suda W."/>
            <person name="Takeshita K."/>
            <person name="Sasaki T."/>
            <person name="Okamoto S."/>
            <person name="Skelly N.A."/>
            <person name="Okamura Y."/>
            <person name="Vlamakis H."/>
            <person name="Li Y."/>
            <person name="Tanoue T."/>
            <person name="Takei H."/>
            <person name="Nittono H."/>
            <person name="Narushima S."/>
            <person name="Irie J."/>
            <person name="Itoh H."/>
            <person name="Moriya K."/>
            <person name="Sugiura Y."/>
            <person name="Suematsu M."/>
            <person name="Moritoki N."/>
            <person name="Shibata S."/>
            <person name="Littman R.D."/>
            <person name="Fischbach A.M."/>
            <person name="Uwamino Y."/>
            <person name="Inoue T."/>
            <person name="Honda A."/>
            <person name="Hattori M."/>
            <person name="Murai T."/>
            <person name="Xavier J.R."/>
            <person name="Hirose N."/>
            <person name="Honda K."/>
        </authorList>
    </citation>
    <scope>NUCLEOTIDE SEQUENCE</scope>
    <source>
        <strain evidence="1">CE91-St55</strain>
    </source>
</reference>
<accession>A0AA37N2G4</accession>
<dbReference type="Proteomes" id="UP001055091">
    <property type="component" value="Unassembled WGS sequence"/>
</dbReference>
<dbReference type="EMBL" id="BQNJ01000001">
    <property type="protein sequence ID" value="GKG99124.1"/>
    <property type="molecule type" value="Genomic_DNA"/>
</dbReference>
<protein>
    <submittedName>
        <fullName evidence="1">Uncharacterized protein</fullName>
    </submittedName>
</protein>
<name>A0AA37N2G4_9FIRM</name>
<organism evidence="1 2">
    <name type="scientific">Hungatella hathewayi</name>
    <dbReference type="NCBI Taxonomy" id="154046"/>
    <lineage>
        <taxon>Bacteria</taxon>
        <taxon>Bacillati</taxon>
        <taxon>Bacillota</taxon>
        <taxon>Clostridia</taxon>
        <taxon>Lachnospirales</taxon>
        <taxon>Lachnospiraceae</taxon>
        <taxon>Hungatella</taxon>
    </lineage>
</organism>
<evidence type="ECO:0000313" key="1">
    <source>
        <dbReference type="EMBL" id="GKG99124.1"/>
    </source>
</evidence>
<sequence>MEDIMTDKQMEILLTLVADKFAGCKDMEEVEKAIQEVREMAQKNKPTE</sequence>
<evidence type="ECO:0000313" key="2">
    <source>
        <dbReference type="Proteomes" id="UP001055091"/>
    </source>
</evidence>
<proteinExistence type="predicted"/>
<comment type="caution">
    <text evidence="1">The sequence shown here is derived from an EMBL/GenBank/DDBJ whole genome shotgun (WGS) entry which is preliminary data.</text>
</comment>
<dbReference type="AlphaFoldDB" id="A0AA37N2G4"/>
<dbReference type="RefSeq" id="WP_195521959.1">
    <property type="nucleotide sequence ID" value="NZ_BQNJ01000001.1"/>
</dbReference>